<keyword evidence="1" id="KW-0175">Coiled coil</keyword>
<gene>
    <name evidence="3" type="ORF">NW762_004652</name>
</gene>
<keyword evidence="4" id="KW-1185">Reference proteome</keyword>
<comment type="caution">
    <text evidence="3">The sequence shown here is derived from an EMBL/GenBank/DDBJ whole genome shotgun (WGS) entry which is preliminary data.</text>
</comment>
<feature type="compositionally biased region" description="Polar residues" evidence="2">
    <location>
        <begin position="1"/>
        <end position="17"/>
    </location>
</feature>
<dbReference type="OrthoDB" id="5056520at2759"/>
<accession>A0A9W8S3X2</accession>
<protein>
    <submittedName>
        <fullName evidence="3">Uncharacterized protein</fullName>
    </submittedName>
</protein>
<proteinExistence type="predicted"/>
<evidence type="ECO:0000313" key="4">
    <source>
        <dbReference type="Proteomes" id="UP001152049"/>
    </source>
</evidence>
<name>A0A9W8S3X2_9HYPO</name>
<evidence type="ECO:0000313" key="3">
    <source>
        <dbReference type="EMBL" id="KAJ4265364.1"/>
    </source>
</evidence>
<feature type="region of interest" description="Disordered" evidence="2">
    <location>
        <begin position="1"/>
        <end position="22"/>
    </location>
</feature>
<dbReference type="Proteomes" id="UP001152049">
    <property type="component" value="Unassembled WGS sequence"/>
</dbReference>
<sequence length="164" mass="18754">MSSDQNQEATPTNNRDSAPTERLYITATPIRFTPRGTRNTISDSNVVMLDPRNVQQWQLDATEARIDEATTTIDDFKRRLDHLEDRVSFNSLLHDEAEDLRDDLDDLKLARQKTSKGGCSPWKTVVLVLVFVGVAVGFSCQGYQQHPFDLVDFYFSDSRDEMKH</sequence>
<feature type="coiled-coil region" evidence="1">
    <location>
        <begin position="59"/>
        <end position="110"/>
    </location>
</feature>
<organism evidence="3 4">
    <name type="scientific">Fusarium torreyae</name>
    <dbReference type="NCBI Taxonomy" id="1237075"/>
    <lineage>
        <taxon>Eukaryota</taxon>
        <taxon>Fungi</taxon>
        <taxon>Dikarya</taxon>
        <taxon>Ascomycota</taxon>
        <taxon>Pezizomycotina</taxon>
        <taxon>Sordariomycetes</taxon>
        <taxon>Hypocreomycetidae</taxon>
        <taxon>Hypocreales</taxon>
        <taxon>Nectriaceae</taxon>
        <taxon>Fusarium</taxon>
    </lineage>
</organism>
<evidence type="ECO:0000256" key="1">
    <source>
        <dbReference type="SAM" id="Coils"/>
    </source>
</evidence>
<reference evidence="3" key="1">
    <citation type="submission" date="2022-09" db="EMBL/GenBank/DDBJ databases">
        <title>Fusarium specimens isolated from Avocado Roots.</title>
        <authorList>
            <person name="Stajich J."/>
            <person name="Roper C."/>
            <person name="Heimlech-Rivalta G."/>
        </authorList>
    </citation>
    <scope>NUCLEOTIDE SEQUENCE</scope>
    <source>
        <strain evidence="3">CF00136</strain>
    </source>
</reference>
<dbReference type="EMBL" id="JAOQAZ010000006">
    <property type="protein sequence ID" value="KAJ4265364.1"/>
    <property type="molecule type" value="Genomic_DNA"/>
</dbReference>
<dbReference type="AlphaFoldDB" id="A0A9W8S3X2"/>
<evidence type="ECO:0000256" key="2">
    <source>
        <dbReference type="SAM" id="MobiDB-lite"/>
    </source>
</evidence>